<name>A0ACB8T365_9AGAM</name>
<evidence type="ECO:0000313" key="1">
    <source>
        <dbReference type="EMBL" id="KAI0062665.1"/>
    </source>
</evidence>
<keyword evidence="2" id="KW-1185">Reference proteome</keyword>
<dbReference type="EMBL" id="MU277206">
    <property type="protein sequence ID" value="KAI0062665.1"/>
    <property type="molecule type" value="Genomic_DNA"/>
</dbReference>
<accession>A0ACB8T365</accession>
<reference evidence="1" key="1">
    <citation type="submission" date="2021-03" db="EMBL/GenBank/DDBJ databases">
        <authorList>
            <consortium name="DOE Joint Genome Institute"/>
            <person name="Ahrendt S."/>
            <person name="Looney B.P."/>
            <person name="Miyauchi S."/>
            <person name="Morin E."/>
            <person name="Drula E."/>
            <person name="Courty P.E."/>
            <person name="Chicoki N."/>
            <person name="Fauchery L."/>
            <person name="Kohler A."/>
            <person name="Kuo A."/>
            <person name="Labutti K."/>
            <person name="Pangilinan J."/>
            <person name="Lipzen A."/>
            <person name="Riley R."/>
            <person name="Andreopoulos W."/>
            <person name="He G."/>
            <person name="Johnson J."/>
            <person name="Barry K.W."/>
            <person name="Grigoriev I.V."/>
            <person name="Nagy L."/>
            <person name="Hibbett D."/>
            <person name="Henrissat B."/>
            <person name="Matheny P.B."/>
            <person name="Labbe J."/>
            <person name="Martin F."/>
        </authorList>
    </citation>
    <scope>NUCLEOTIDE SEQUENCE</scope>
    <source>
        <strain evidence="1">HHB10654</strain>
    </source>
</reference>
<evidence type="ECO:0000313" key="2">
    <source>
        <dbReference type="Proteomes" id="UP000814140"/>
    </source>
</evidence>
<sequence length="495" mass="55689">MFIVFKVFESRRRRRGLAYPPGPRPLPVVGNLFDIPPQYSWKAYAEWAKIYGNHTISLTALGKVIVVLNSYKAAKDLLEKRSGIYSARPSMPFHELMEWGWIVPLSRYDDAWRAKRKILDHGMRPNAAVQYQPMQKMKAHDFLKHLASSPEKFREHITHFQGAIIMSSVYGYDVSEHGDKYLGAANEMNDLGVRTMLPGALFVNDLPILKYLPEWLPGMGFKELARQGRRLADEVRYAPFEFVKNGMHTGTARPSITLANLEQIEDIDSPESARALELIAEASGSLYSAGADTTVSTLASFFLMLAQYPDIQEKAQAEVDAVTRRERLPDYSDRPRLPYIDAICKELLRWRVVTPIGLPHAAMQDDEYNGYFIPKGQCSSTAILHDPSVYPDPETFRPERFLTEDGNVKDDVMLSAVFGFGKRVCPGRHLVDTTLFIFVTSVLSVFTVAKAKDAQGNEIPVDCVSNTSTLISYPEPFKCSITPRDSKAEQLIAGL</sequence>
<proteinExistence type="predicted"/>
<protein>
    <submittedName>
        <fullName evidence="1">Cytochrome P450</fullName>
    </submittedName>
</protein>
<organism evidence="1 2">
    <name type="scientific">Artomyces pyxidatus</name>
    <dbReference type="NCBI Taxonomy" id="48021"/>
    <lineage>
        <taxon>Eukaryota</taxon>
        <taxon>Fungi</taxon>
        <taxon>Dikarya</taxon>
        <taxon>Basidiomycota</taxon>
        <taxon>Agaricomycotina</taxon>
        <taxon>Agaricomycetes</taxon>
        <taxon>Russulales</taxon>
        <taxon>Auriscalpiaceae</taxon>
        <taxon>Artomyces</taxon>
    </lineage>
</organism>
<reference evidence="1" key="2">
    <citation type="journal article" date="2022" name="New Phytol.">
        <title>Evolutionary transition to the ectomycorrhizal habit in the genomes of a hyperdiverse lineage of mushroom-forming fungi.</title>
        <authorList>
            <person name="Looney B."/>
            <person name="Miyauchi S."/>
            <person name="Morin E."/>
            <person name="Drula E."/>
            <person name="Courty P.E."/>
            <person name="Kohler A."/>
            <person name="Kuo A."/>
            <person name="LaButti K."/>
            <person name="Pangilinan J."/>
            <person name="Lipzen A."/>
            <person name="Riley R."/>
            <person name="Andreopoulos W."/>
            <person name="He G."/>
            <person name="Johnson J."/>
            <person name="Nolan M."/>
            <person name="Tritt A."/>
            <person name="Barry K.W."/>
            <person name="Grigoriev I.V."/>
            <person name="Nagy L.G."/>
            <person name="Hibbett D."/>
            <person name="Henrissat B."/>
            <person name="Matheny P.B."/>
            <person name="Labbe J."/>
            <person name="Martin F.M."/>
        </authorList>
    </citation>
    <scope>NUCLEOTIDE SEQUENCE</scope>
    <source>
        <strain evidence="1">HHB10654</strain>
    </source>
</reference>
<comment type="caution">
    <text evidence="1">The sequence shown here is derived from an EMBL/GenBank/DDBJ whole genome shotgun (WGS) entry which is preliminary data.</text>
</comment>
<gene>
    <name evidence="1" type="ORF">BV25DRAFT_1943048</name>
</gene>
<dbReference type="Proteomes" id="UP000814140">
    <property type="component" value="Unassembled WGS sequence"/>
</dbReference>